<gene>
    <name evidence="11" type="ORF">M378DRAFT_155600</name>
</gene>
<dbReference type="Proteomes" id="UP000054549">
    <property type="component" value="Unassembled WGS sequence"/>
</dbReference>
<keyword evidence="4 9" id="KW-0812">Transmembrane</keyword>
<feature type="transmembrane region" description="Helical" evidence="9">
    <location>
        <begin position="522"/>
        <end position="540"/>
    </location>
</feature>
<evidence type="ECO:0000256" key="2">
    <source>
        <dbReference type="ARBA" id="ARBA00008066"/>
    </source>
</evidence>
<evidence type="ECO:0000256" key="3">
    <source>
        <dbReference type="ARBA" id="ARBA00022448"/>
    </source>
</evidence>
<comment type="subcellular location">
    <subcellularLocation>
        <location evidence="1">Membrane</location>
        <topology evidence="1">Multi-pass membrane protein</topology>
    </subcellularLocation>
</comment>
<keyword evidence="3" id="KW-0813">Transport</keyword>
<evidence type="ECO:0000256" key="1">
    <source>
        <dbReference type="ARBA" id="ARBA00004141"/>
    </source>
</evidence>
<feature type="transmembrane region" description="Helical" evidence="9">
    <location>
        <begin position="366"/>
        <end position="387"/>
    </location>
</feature>
<evidence type="ECO:0000256" key="4">
    <source>
        <dbReference type="ARBA" id="ARBA00022692"/>
    </source>
</evidence>
<keyword evidence="5" id="KW-0029">Amino-acid transport</keyword>
<name>A0A0C2XM90_AMAMK</name>
<evidence type="ECO:0000313" key="12">
    <source>
        <dbReference type="Proteomes" id="UP000054549"/>
    </source>
</evidence>
<proteinExistence type="inferred from homology"/>
<reference evidence="11 12" key="1">
    <citation type="submission" date="2014-04" db="EMBL/GenBank/DDBJ databases">
        <title>Evolutionary Origins and Diversification of the Mycorrhizal Mutualists.</title>
        <authorList>
            <consortium name="DOE Joint Genome Institute"/>
            <consortium name="Mycorrhizal Genomics Consortium"/>
            <person name="Kohler A."/>
            <person name="Kuo A."/>
            <person name="Nagy L.G."/>
            <person name="Floudas D."/>
            <person name="Copeland A."/>
            <person name="Barry K.W."/>
            <person name="Cichocki N."/>
            <person name="Veneault-Fourrey C."/>
            <person name="LaButti K."/>
            <person name="Lindquist E.A."/>
            <person name="Lipzen A."/>
            <person name="Lundell T."/>
            <person name="Morin E."/>
            <person name="Murat C."/>
            <person name="Riley R."/>
            <person name="Ohm R."/>
            <person name="Sun H."/>
            <person name="Tunlid A."/>
            <person name="Henrissat B."/>
            <person name="Grigoriev I.V."/>
            <person name="Hibbett D.S."/>
            <person name="Martin F."/>
        </authorList>
    </citation>
    <scope>NUCLEOTIDE SEQUENCE [LARGE SCALE GENOMIC DNA]</scope>
    <source>
        <strain evidence="11 12">Koide BX008</strain>
    </source>
</reference>
<feature type="region of interest" description="Disordered" evidence="8">
    <location>
        <begin position="125"/>
        <end position="156"/>
    </location>
</feature>
<evidence type="ECO:0000259" key="10">
    <source>
        <dbReference type="Pfam" id="PF01490"/>
    </source>
</evidence>
<evidence type="ECO:0000256" key="6">
    <source>
        <dbReference type="ARBA" id="ARBA00022989"/>
    </source>
</evidence>
<feature type="domain" description="Amino acid transporter transmembrane" evidence="10">
    <location>
        <begin position="184"/>
        <end position="572"/>
    </location>
</feature>
<dbReference type="OrthoDB" id="655540at2759"/>
<evidence type="ECO:0000256" key="9">
    <source>
        <dbReference type="SAM" id="Phobius"/>
    </source>
</evidence>
<evidence type="ECO:0000256" key="5">
    <source>
        <dbReference type="ARBA" id="ARBA00022970"/>
    </source>
</evidence>
<keyword evidence="6 9" id="KW-1133">Transmembrane helix</keyword>
<organism evidence="11 12">
    <name type="scientific">Amanita muscaria (strain Koide BX008)</name>
    <dbReference type="NCBI Taxonomy" id="946122"/>
    <lineage>
        <taxon>Eukaryota</taxon>
        <taxon>Fungi</taxon>
        <taxon>Dikarya</taxon>
        <taxon>Basidiomycota</taxon>
        <taxon>Agaricomycotina</taxon>
        <taxon>Agaricomycetes</taxon>
        <taxon>Agaricomycetidae</taxon>
        <taxon>Agaricales</taxon>
        <taxon>Pluteineae</taxon>
        <taxon>Amanitaceae</taxon>
        <taxon>Amanita</taxon>
    </lineage>
</organism>
<dbReference type="PANTHER" id="PTHR22950">
    <property type="entry name" value="AMINO ACID TRANSPORTER"/>
    <property type="match status" value="1"/>
</dbReference>
<protein>
    <recommendedName>
        <fullName evidence="10">Amino acid transporter transmembrane domain-containing protein</fullName>
    </recommendedName>
</protein>
<dbReference type="GO" id="GO:0015179">
    <property type="term" value="F:L-amino acid transmembrane transporter activity"/>
    <property type="evidence" value="ECO:0007669"/>
    <property type="project" value="TreeGrafter"/>
</dbReference>
<evidence type="ECO:0000256" key="8">
    <source>
        <dbReference type="SAM" id="MobiDB-lite"/>
    </source>
</evidence>
<dbReference type="HOGENOM" id="CLU_009646_8_0_1"/>
<sequence length="576" mass="62737">MSSVPISISVGSVSSARSAIGDALNSYRRVQYLIAESSVASFRDIRDDDSAAEEGECQHAVEDIDETPEISPSSSQDNDAFISQLSWDEELENSSLQAVLEKPPKLQQHRISATYRIKDACDEDTPLLPNSYTPGDSSRNPVTRGDASQENLTPGGTYHAIRTMERRPSAVSSKSVREFHAGHSTFGQSLFNTTAILLGIGVLSEPLAFAYTGWITGTFLLILYAFVSCYTAKILAKEIFSDSRLRTFADIGRKAFGQRSHLIISFLFSLELFAVSVVLVTLYADSLHAIFPQYASNTYKVLGALILIPTVFLPLSLLSFTSILGIISSITLVAVVFVDGLSKKEAPGSLWDPAETNLGIQSFDKLGIAFGLFMAGFAGHAVIPSLARDMKDPSRFNTMVNWAFVATTFIYAAIGYAGYLMFGNNVSDEISQDLLRIKGYNPILNQAALWMLVINPISKFALNMQPLNATLEIMLGSNDSKLRPKASPEESFLQKFLAGFRRIVLTILAIVVSILFPEFSVVMAFLGSFSAFIINIVGPVAAKVTMQGRCNVFDGSIIIVGITMAIWGTYAAFTAR</sequence>
<feature type="transmembrane region" description="Helical" evidence="9">
    <location>
        <begin position="304"/>
        <end position="337"/>
    </location>
</feature>
<dbReference type="AlphaFoldDB" id="A0A0C2XM90"/>
<dbReference type="PANTHER" id="PTHR22950:SF692">
    <property type="entry name" value="TRANSMEMBRANE AMINO ACID TRANSPORTER FAMILY PROTEIN"/>
    <property type="match status" value="1"/>
</dbReference>
<dbReference type="Pfam" id="PF01490">
    <property type="entry name" value="Aa_trans"/>
    <property type="match status" value="1"/>
</dbReference>
<evidence type="ECO:0000256" key="7">
    <source>
        <dbReference type="ARBA" id="ARBA00023136"/>
    </source>
</evidence>
<dbReference type="InParanoid" id="A0A0C2XM90"/>
<feature type="transmembrane region" description="Helical" evidence="9">
    <location>
        <begin position="262"/>
        <end position="284"/>
    </location>
</feature>
<dbReference type="GO" id="GO:0005774">
    <property type="term" value="C:vacuolar membrane"/>
    <property type="evidence" value="ECO:0007669"/>
    <property type="project" value="TreeGrafter"/>
</dbReference>
<feature type="transmembrane region" description="Helical" evidence="9">
    <location>
        <begin position="214"/>
        <end position="236"/>
    </location>
</feature>
<evidence type="ECO:0000313" key="11">
    <source>
        <dbReference type="EMBL" id="KIL70661.1"/>
    </source>
</evidence>
<dbReference type="InterPro" id="IPR013057">
    <property type="entry name" value="AA_transpt_TM"/>
</dbReference>
<dbReference type="STRING" id="946122.A0A0C2XM90"/>
<accession>A0A0C2XM90</accession>
<feature type="transmembrane region" description="Helical" evidence="9">
    <location>
        <begin position="552"/>
        <end position="573"/>
    </location>
</feature>
<feature type="compositionally biased region" description="Polar residues" evidence="8">
    <location>
        <begin position="128"/>
        <end position="154"/>
    </location>
</feature>
<feature type="transmembrane region" description="Helical" evidence="9">
    <location>
        <begin position="399"/>
        <end position="422"/>
    </location>
</feature>
<comment type="similarity">
    <text evidence="2">Belongs to the amino acid/polyamine transporter 2 family.</text>
</comment>
<keyword evidence="12" id="KW-1185">Reference proteome</keyword>
<dbReference type="EMBL" id="KN818223">
    <property type="protein sequence ID" value="KIL70661.1"/>
    <property type="molecule type" value="Genomic_DNA"/>
</dbReference>
<keyword evidence="7 9" id="KW-0472">Membrane</keyword>